<evidence type="ECO:0000256" key="5">
    <source>
        <dbReference type="ARBA" id="ARBA00023136"/>
    </source>
</evidence>
<dbReference type="Ensembl" id="ENSHCOT00000001155.1">
    <property type="protein sequence ID" value="ENSHCOP00000007933.1"/>
    <property type="gene ID" value="ENSHCOG00000010059.1"/>
</dbReference>
<dbReference type="InterPro" id="IPR013783">
    <property type="entry name" value="Ig-like_fold"/>
</dbReference>
<dbReference type="PANTHER" id="PTHR23037">
    <property type="entry name" value="CYTOKINE RECEPTOR"/>
    <property type="match status" value="1"/>
</dbReference>
<keyword evidence="12" id="KW-1185">Reference proteome</keyword>
<dbReference type="PROSITE" id="PS01355">
    <property type="entry name" value="HEMATOPO_REC_S_F1"/>
    <property type="match status" value="1"/>
</dbReference>
<dbReference type="Gene3D" id="2.60.40.10">
    <property type="entry name" value="Immunoglobulins"/>
    <property type="match status" value="2"/>
</dbReference>
<evidence type="ECO:0000256" key="1">
    <source>
        <dbReference type="ARBA" id="ARBA00004479"/>
    </source>
</evidence>
<reference evidence="11" key="1">
    <citation type="submission" date="2025-08" db="UniProtKB">
        <authorList>
            <consortium name="Ensembl"/>
        </authorList>
    </citation>
    <scope>IDENTIFICATION</scope>
</reference>
<dbReference type="OMA" id="HKHERIS"/>
<feature type="transmembrane region" description="Helical" evidence="10">
    <location>
        <begin position="204"/>
        <end position="226"/>
    </location>
</feature>
<name>A0A3Q2XSR3_HIPCM</name>
<feature type="region of interest" description="Disordered" evidence="9">
    <location>
        <begin position="391"/>
        <end position="413"/>
    </location>
</feature>
<evidence type="ECO:0000256" key="8">
    <source>
        <dbReference type="ARBA" id="ARBA00023180"/>
    </source>
</evidence>
<keyword evidence="2 10" id="KW-0812">Transmembrane</keyword>
<dbReference type="InterPro" id="IPR036116">
    <property type="entry name" value="FN3_sf"/>
</dbReference>
<keyword evidence="7" id="KW-0675">Receptor</keyword>
<evidence type="ECO:0000256" key="10">
    <source>
        <dbReference type="SAM" id="Phobius"/>
    </source>
</evidence>
<keyword evidence="6" id="KW-1015">Disulfide bond</keyword>
<comment type="subcellular location">
    <subcellularLocation>
        <location evidence="1">Membrane</location>
        <topology evidence="1">Single-pass type I membrane protein</topology>
    </subcellularLocation>
</comment>
<reference evidence="11" key="2">
    <citation type="submission" date="2025-09" db="UniProtKB">
        <authorList>
            <consortium name="Ensembl"/>
        </authorList>
    </citation>
    <scope>IDENTIFICATION</scope>
</reference>
<dbReference type="GeneTree" id="ENSGT00900000142364"/>
<evidence type="ECO:0000256" key="9">
    <source>
        <dbReference type="SAM" id="MobiDB-lite"/>
    </source>
</evidence>
<dbReference type="Proteomes" id="UP000264820">
    <property type="component" value="Unplaced"/>
</dbReference>
<evidence type="ECO:0000313" key="11">
    <source>
        <dbReference type="Ensembl" id="ENSHCOP00000007933.1"/>
    </source>
</evidence>
<protein>
    <submittedName>
        <fullName evidence="11">Uncharacterized LOC109511270</fullName>
    </submittedName>
</protein>
<dbReference type="PANTHER" id="PTHR23037:SF22">
    <property type="entry name" value="CYTOKINE RECEPTOR COMMON SUBUNIT BETA"/>
    <property type="match status" value="1"/>
</dbReference>
<evidence type="ECO:0000256" key="6">
    <source>
        <dbReference type="ARBA" id="ARBA00023157"/>
    </source>
</evidence>
<dbReference type="InterPro" id="IPR003961">
    <property type="entry name" value="FN3_dom"/>
</dbReference>
<proteinExistence type="predicted"/>
<keyword evidence="5 10" id="KW-0472">Membrane</keyword>
<evidence type="ECO:0000256" key="2">
    <source>
        <dbReference type="ARBA" id="ARBA00022692"/>
    </source>
</evidence>
<dbReference type="SUPFAM" id="SSF49265">
    <property type="entry name" value="Fibronectin type III"/>
    <property type="match status" value="1"/>
</dbReference>
<evidence type="ECO:0000313" key="12">
    <source>
        <dbReference type="Proteomes" id="UP000264820"/>
    </source>
</evidence>
<organism evidence="11 12">
    <name type="scientific">Hippocampus comes</name>
    <name type="common">Tiger tail seahorse</name>
    <dbReference type="NCBI Taxonomy" id="109280"/>
    <lineage>
        <taxon>Eukaryota</taxon>
        <taxon>Metazoa</taxon>
        <taxon>Chordata</taxon>
        <taxon>Craniata</taxon>
        <taxon>Vertebrata</taxon>
        <taxon>Euteleostomi</taxon>
        <taxon>Actinopterygii</taxon>
        <taxon>Neopterygii</taxon>
        <taxon>Teleostei</taxon>
        <taxon>Neoteleostei</taxon>
        <taxon>Acanthomorphata</taxon>
        <taxon>Syngnathiaria</taxon>
        <taxon>Syngnathiformes</taxon>
        <taxon>Syngnathoidei</taxon>
        <taxon>Syngnathidae</taxon>
        <taxon>Hippocampus</taxon>
    </lineage>
</organism>
<evidence type="ECO:0000256" key="7">
    <source>
        <dbReference type="ARBA" id="ARBA00023170"/>
    </source>
</evidence>
<dbReference type="InterPro" id="IPR003531">
    <property type="entry name" value="Hempt_rcpt_S_F1_CS"/>
</dbReference>
<feature type="region of interest" description="Disordered" evidence="9">
    <location>
        <begin position="436"/>
        <end position="472"/>
    </location>
</feature>
<keyword evidence="8" id="KW-0325">Glycoprotein</keyword>
<accession>A0A3Q2XSR3</accession>
<dbReference type="GO" id="GO:0004896">
    <property type="term" value="F:cytokine receptor activity"/>
    <property type="evidence" value="ECO:0007669"/>
    <property type="project" value="InterPro"/>
</dbReference>
<sequence>MTCVWNSSDTRTGSGAVACGIHAKRINVTLRRRQYESECVLRPLDARTASSPQTCSLIFGKDSIFQSHHVLRVWINCSKVAMTYQPACHVKLPAPGKPEINQTTVSWAAAKQDSMSLYNFQLEWKQADEPWDGASVHREKKSCKESCRSNLSLDQLSRGTAYEARLRVRASEDDGVASVWSDWSAAARWTSDVGEAAAPPADSLWLVLGVTISGTAFAVFLTLLLFRKDKINWVYVFKKIRGPRLPDPGKSSLQNKWPRPPFSSESLQVFLRPVDVLAVMPVGCVETVSLGDPRYPRDPGAVLEKMMRKITTVGLFPPASSQLRPPPFPVASLTSGNLKLCAPESPYGTVGAIADQDGEMTDARKLFLEVIGGVGDKATPVISDYEKIEKLQGERSKDDDESGGQCGGAGRSPLEGVLIKGSVQVSLDYECIRTRHHHDSPELPGADSGVGGVREEHAGPEVSLEDGEEKASCLPCPPGPAGPCGCAPPLDFHRPTLESLQALLLDATDFTRGAVEPSSGGYMSVCQRDPETG</sequence>
<dbReference type="AlphaFoldDB" id="A0A3Q2XSR3"/>
<dbReference type="CDD" id="cd00063">
    <property type="entry name" value="FN3"/>
    <property type="match status" value="1"/>
</dbReference>
<dbReference type="GO" id="GO:0009897">
    <property type="term" value="C:external side of plasma membrane"/>
    <property type="evidence" value="ECO:0007669"/>
    <property type="project" value="TreeGrafter"/>
</dbReference>
<dbReference type="GO" id="GO:0016064">
    <property type="term" value="P:immunoglobulin mediated immune response"/>
    <property type="evidence" value="ECO:0007669"/>
    <property type="project" value="TreeGrafter"/>
</dbReference>
<evidence type="ECO:0000256" key="4">
    <source>
        <dbReference type="ARBA" id="ARBA00022989"/>
    </source>
</evidence>
<keyword evidence="3" id="KW-0732">Signal</keyword>
<evidence type="ECO:0000256" key="3">
    <source>
        <dbReference type="ARBA" id="ARBA00022729"/>
    </source>
</evidence>
<keyword evidence="4 10" id="KW-1133">Transmembrane helix</keyword>